<accession>A0A0U5JG09</accession>
<evidence type="ECO:0000313" key="3">
    <source>
        <dbReference type="Proteomes" id="UP000069902"/>
    </source>
</evidence>
<dbReference type="InterPro" id="IPR052564">
    <property type="entry name" value="N-acetyltrans/Recomb-assoc"/>
</dbReference>
<dbReference type="RefSeq" id="WP_059061750.1">
    <property type="nucleotide sequence ID" value="NZ_LN879502.1"/>
</dbReference>
<dbReference type="Gene3D" id="3.40.630.30">
    <property type="match status" value="1"/>
</dbReference>
<dbReference type="GO" id="GO:0016747">
    <property type="term" value="F:acyltransferase activity, transferring groups other than amino-acyl groups"/>
    <property type="evidence" value="ECO:0007669"/>
    <property type="project" value="InterPro"/>
</dbReference>
<keyword evidence="2" id="KW-0808">Transferase</keyword>
<dbReference type="KEGG" id="pnl:PNK_1933"/>
<feature type="domain" description="N-acetyltransferase" evidence="1">
    <location>
        <begin position="6"/>
        <end position="155"/>
    </location>
</feature>
<sequence>MMNGKLVIRAAMPEDGKQIGQLIFDTVRTINCKDYNQQQVEAWVPDPFIYASFEERGAYVADLEGRIVGFGNLTMAGYLHRFYVHKDFQRQGIGLLLLEALEARARALKLKEMTTEASITAKSFFLARGWKIQAKQIVVLRGISFINYKMSKALS</sequence>
<keyword evidence="3" id="KW-1185">Reference proteome</keyword>
<dbReference type="PATRIC" id="fig|389348.3.peg.2172"/>
<protein>
    <submittedName>
        <fullName evidence="2">Acetyltransferase, GNAT family</fullName>
        <ecNumber evidence="2">2.3.1.-</ecNumber>
    </submittedName>
</protein>
<proteinExistence type="predicted"/>
<dbReference type="EC" id="2.3.1.-" evidence="2"/>
<name>A0A0U5JG09_9BACT</name>
<dbReference type="AlphaFoldDB" id="A0A0U5JG09"/>
<dbReference type="InterPro" id="IPR016181">
    <property type="entry name" value="Acyl_CoA_acyltransferase"/>
</dbReference>
<dbReference type="InterPro" id="IPR000182">
    <property type="entry name" value="GNAT_dom"/>
</dbReference>
<dbReference type="EMBL" id="LN879502">
    <property type="protein sequence ID" value="CUI17538.1"/>
    <property type="molecule type" value="Genomic_DNA"/>
</dbReference>
<dbReference type="PANTHER" id="PTHR43451:SF1">
    <property type="entry name" value="ACETYLTRANSFERASE"/>
    <property type="match status" value="1"/>
</dbReference>
<dbReference type="PROSITE" id="PS51186">
    <property type="entry name" value="GNAT"/>
    <property type="match status" value="1"/>
</dbReference>
<dbReference type="CDD" id="cd04301">
    <property type="entry name" value="NAT_SF"/>
    <property type="match status" value="1"/>
</dbReference>
<keyword evidence="2" id="KW-0012">Acyltransferase</keyword>
<dbReference type="SUPFAM" id="SSF55729">
    <property type="entry name" value="Acyl-CoA N-acyltransferases (Nat)"/>
    <property type="match status" value="1"/>
</dbReference>
<reference evidence="3" key="1">
    <citation type="submission" date="2015-09" db="EMBL/GenBank/DDBJ databases">
        <authorList>
            <person name="Bertelli C."/>
        </authorList>
    </citation>
    <scope>NUCLEOTIDE SEQUENCE [LARGE SCALE GENOMIC DNA]</scope>
    <source>
        <strain evidence="3">KNic</strain>
    </source>
</reference>
<dbReference type="Proteomes" id="UP000069902">
    <property type="component" value="Chromosome cPNK"/>
</dbReference>
<evidence type="ECO:0000259" key="1">
    <source>
        <dbReference type="PROSITE" id="PS51186"/>
    </source>
</evidence>
<dbReference type="InParanoid" id="A0A0U5JG09"/>
<evidence type="ECO:0000313" key="2">
    <source>
        <dbReference type="EMBL" id="CUI17538.1"/>
    </source>
</evidence>
<dbReference type="Pfam" id="PF13673">
    <property type="entry name" value="Acetyltransf_10"/>
    <property type="match status" value="1"/>
</dbReference>
<organism evidence="2 3">
    <name type="scientific">Candidatus Protochlamydia naegleriophila</name>
    <dbReference type="NCBI Taxonomy" id="389348"/>
    <lineage>
        <taxon>Bacteria</taxon>
        <taxon>Pseudomonadati</taxon>
        <taxon>Chlamydiota</taxon>
        <taxon>Chlamydiia</taxon>
        <taxon>Parachlamydiales</taxon>
        <taxon>Parachlamydiaceae</taxon>
        <taxon>Candidatus Protochlamydia</taxon>
    </lineage>
</organism>
<gene>
    <name evidence="2" type="ORF">PNK_1933</name>
</gene>
<dbReference type="PANTHER" id="PTHR43451">
    <property type="entry name" value="ACETYLTRANSFERASE (GNAT) FAMILY PROTEIN"/>
    <property type="match status" value="1"/>
</dbReference>